<dbReference type="RefSeq" id="WP_093689298.1">
    <property type="nucleotide sequence ID" value="NZ_FNBU01000008.1"/>
</dbReference>
<keyword evidence="1" id="KW-1133">Transmembrane helix</keyword>
<dbReference type="Proteomes" id="UP000243333">
    <property type="component" value="Unassembled WGS sequence"/>
</dbReference>
<sequence length="115" mass="12782">MRCSICGAETGDALRVCDRCRQAQAEVQVLTPDERDRFTGITIDAGEKQRDYNQSHHAGRGVFIRHITLGWRGGWLTKLAIAAVLAAIVFVVLPLGLMLAGAFALGWLLFRFLRR</sequence>
<proteinExistence type="predicted"/>
<name>A0A1G7KI13_9FIRM</name>
<keyword evidence="1" id="KW-0472">Membrane</keyword>
<evidence type="ECO:0000256" key="1">
    <source>
        <dbReference type="SAM" id="Phobius"/>
    </source>
</evidence>
<dbReference type="EMBL" id="FNBU01000008">
    <property type="protein sequence ID" value="SDF36741.1"/>
    <property type="molecule type" value="Genomic_DNA"/>
</dbReference>
<protein>
    <recommendedName>
        <fullName evidence="4">Zinc-ribbon domain-containing protein</fullName>
    </recommendedName>
</protein>
<evidence type="ECO:0008006" key="4">
    <source>
        <dbReference type="Google" id="ProtNLM"/>
    </source>
</evidence>
<accession>A0A1G7KI13</accession>
<organism evidence="2 3">
    <name type="scientific">Sporolituus thermophilus DSM 23256</name>
    <dbReference type="NCBI Taxonomy" id="1123285"/>
    <lineage>
        <taxon>Bacteria</taxon>
        <taxon>Bacillati</taxon>
        <taxon>Bacillota</taxon>
        <taxon>Negativicutes</taxon>
        <taxon>Selenomonadales</taxon>
        <taxon>Sporomusaceae</taxon>
        <taxon>Sporolituus</taxon>
    </lineage>
</organism>
<gene>
    <name evidence="2" type="ORF">SAMN05660235_01347</name>
</gene>
<evidence type="ECO:0000313" key="2">
    <source>
        <dbReference type="EMBL" id="SDF36741.1"/>
    </source>
</evidence>
<feature type="transmembrane region" description="Helical" evidence="1">
    <location>
        <begin position="79"/>
        <end position="110"/>
    </location>
</feature>
<dbReference type="OrthoDB" id="3034869at2"/>
<dbReference type="AlphaFoldDB" id="A0A1G7KI13"/>
<reference evidence="3" key="1">
    <citation type="submission" date="2016-10" db="EMBL/GenBank/DDBJ databases">
        <authorList>
            <person name="Varghese N."/>
            <person name="Submissions S."/>
        </authorList>
    </citation>
    <scope>NUCLEOTIDE SEQUENCE [LARGE SCALE GENOMIC DNA]</scope>
    <source>
        <strain evidence="3">DSM 23256</strain>
    </source>
</reference>
<keyword evidence="1" id="KW-0812">Transmembrane</keyword>
<evidence type="ECO:0000313" key="3">
    <source>
        <dbReference type="Proteomes" id="UP000243333"/>
    </source>
</evidence>
<keyword evidence="3" id="KW-1185">Reference proteome</keyword>